<evidence type="ECO:0000313" key="3">
    <source>
        <dbReference type="Proteomes" id="UP000473008"/>
    </source>
</evidence>
<dbReference type="PANTHER" id="PTHR43798:SF29">
    <property type="entry name" value="AB HYDROLASE-1 DOMAIN-CONTAINING PROTEIN"/>
    <property type="match status" value="1"/>
</dbReference>
<dbReference type="RefSeq" id="WP_165012600.1">
    <property type="nucleotide sequence ID" value="NZ_JAALDL010000004.1"/>
</dbReference>
<dbReference type="InterPro" id="IPR000073">
    <property type="entry name" value="AB_hydrolase_1"/>
</dbReference>
<dbReference type="SUPFAM" id="SSF53474">
    <property type="entry name" value="alpha/beta-Hydrolases"/>
    <property type="match status" value="1"/>
</dbReference>
<evidence type="ECO:0000313" key="2">
    <source>
        <dbReference type="EMBL" id="NGN97607.1"/>
    </source>
</evidence>
<organism evidence="2 3">
    <name type="scientific">Grimontia sedimenti</name>
    <dbReference type="NCBI Taxonomy" id="2711294"/>
    <lineage>
        <taxon>Bacteria</taxon>
        <taxon>Pseudomonadati</taxon>
        <taxon>Pseudomonadota</taxon>
        <taxon>Gammaproteobacteria</taxon>
        <taxon>Vibrionales</taxon>
        <taxon>Vibrionaceae</taxon>
        <taxon>Grimontia</taxon>
    </lineage>
</organism>
<keyword evidence="3" id="KW-1185">Reference proteome</keyword>
<dbReference type="GO" id="GO:0016787">
    <property type="term" value="F:hydrolase activity"/>
    <property type="evidence" value="ECO:0007669"/>
    <property type="project" value="UniProtKB-KW"/>
</dbReference>
<dbReference type="Pfam" id="PF12697">
    <property type="entry name" value="Abhydrolase_6"/>
    <property type="match status" value="1"/>
</dbReference>
<protein>
    <submittedName>
        <fullName evidence="2">Alpha/beta hydrolase</fullName>
    </submittedName>
</protein>
<feature type="domain" description="AB hydrolase-1" evidence="1">
    <location>
        <begin position="5"/>
        <end position="221"/>
    </location>
</feature>
<keyword evidence="2" id="KW-0378">Hydrolase</keyword>
<dbReference type="Proteomes" id="UP000473008">
    <property type="component" value="Unassembled WGS sequence"/>
</dbReference>
<name>A0A6M1RNH6_9GAMM</name>
<dbReference type="InterPro" id="IPR029058">
    <property type="entry name" value="AB_hydrolase_fold"/>
</dbReference>
<proteinExistence type="predicted"/>
<reference evidence="2 3" key="1">
    <citation type="submission" date="2020-02" db="EMBL/GenBank/DDBJ databases">
        <title>The draft genome of Grimontia sedimenta sp. nov., isolated from benthic sediments near coral reefs south of Kuwait.</title>
        <authorList>
            <person name="Mahmoud H.M."/>
            <person name="Jose L."/>
            <person name="Eapen S."/>
        </authorList>
    </citation>
    <scope>NUCLEOTIDE SEQUENCE [LARGE SCALE GENOMIC DNA]</scope>
    <source>
        <strain evidence="2 3">S25</strain>
    </source>
</reference>
<dbReference type="EMBL" id="JAALDL010000004">
    <property type="protein sequence ID" value="NGN97607.1"/>
    <property type="molecule type" value="Genomic_DNA"/>
</dbReference>
<dbReference type="PRINTS" id="PR00111">
    <property type="entry name" value="ABHYDROLASE"/>
</dbReference>
<sequence length="231" mass="25961">MNEPLVLLPGMMCDHRLFEHQVASLGEEREVIVMNIDGHDSMSALAADVLENAPEKFALGGLSMGGILAMEVFRQAPERITRLALMDTNPRAELDEVKEGRKQHLVRTANGEMLDVMQEVMIPKYVHRDIPRPDIEKLCLEMAANLGDTCFINQSLALRDRPDQQDTLRTVTVPTLILMGEDDQLCPRDRHDTMKSLIPHADFIIIPFAGHLPTLEKPEATTRVLHAWLNA</sequence>
<gene>
    <name evidence="2" type="ORF">G5S52_07970</name>
</gene>
<accession>A0A6M1RNH6</accession>
<comment type="caution">
    <text evidence="2">The sequence shown here is derived from an EMBL/GenBank/DDBJ whole genome shotgun (WGS) entry which is preliminary data.</text>
</comment>
<dbReference type="PANTHER" id="PTHR43798">
    <property type="entry name" value="MONOACYLGLYCEROL LIPASE"/>
    <property type="match status" value="1"/>
</dbReference>
<dbReference type="AlphaFoldDB" id="A0A6M1RNH6"/>
<dbReference type="Gene3D" id="3.40.50.1820">
    <property type="entry name" value="alpha/beta hydrolase"/>
    <property type="match status" value="1"/>
</dbReference>
<dbReference type="InterPro" id="IPR050266">
    <property type="entry name" value="AB_hydrolase_sf"/>
</dbReference>
<evidence type="ECO:0000259" key="1">
    <source>
        <dbReference type="Pfam" id="PF12697"/>
    </source>
</evidence>